<evidence type="ECO:0000313" key="10">
    <source>
        <dbReference type="Proteomes" id="UP000294854"/>
    </source>
</evidence>
<dbReference type="STRING" id="1122149.FD44_GL000370"/>
<comment type="similarity">
    <text evidence="2">Belongs to the EamA transporter family.</text>
</comment>
<accession>A0A4R5NL60</accession>
<protein>
    <recommendedName>
        <fullName evidence="8">EamA domain-containing protein</fullName>
    </recommendedName>
</protein>
<feature type="transmembrane region" description="Helical" evidence="7">
    <location>
        <begin position="189"/>
        <end position="210"/>
    </location>
</feature>
<feature type="transmembrane region" description="Helical" evidence="7">
    <location>
        <begin position="107"/>
        <end position="128"/>
    </location>
</feature>
<feature type="transmembrane region" description="Helical" evidence="7">
    <location>
        <begin position="134"/>
        <end position="152"/>
    </location>
</feature>
<keyword evidence="6 7" id="KW-0472">Membrane</keyword>
<feature type="transmembrane region" description="Helical" evidence="7">
    <location>
        <begin position="15"/>
        <end position="35"/>
    </location>
</feature>
<feature type="transmembrane region" description="Helical" evidence="7">
    <location>
        <begin position="222"/>
        <end position="248"/>
    </location>
</feature>
<feature type="transmembrane region" description="Helical" evidence="7">
    <location>
        <begin position="47"/>
        <end position="68"/>
    </location>
</feature>
<dbReference type="InterPro" id="IPR050638">
    <property type="entry name" value="AA-Vitamin_Transporters"/>
</dbReference>
<evidence type="ECO:0000256" key="5">
    <source>
        <dbReference type="ARBA" id="ARBA00022989"/>
    </source>
</evidence>
<comment type="subcellular location">
    <subcellularLocation>
        <location evidence="1">Cell membrane</location>
        <topology evidence="1">Multi-pass membrane protein</topology>
    </subcellularLocation>
</comment>
<dbReference type="InterPro" id="IPR037185">
    <property type="entry name" value="EmrE-like"/>
</dbReference>
<name>A0A4R5NL60_9LACO</name>
<proteinExistence type="inferred from homology"/>
<comment type="caution">
    <text evidence="9">The sequence shown here is derived from an EMBL/GenBank/DDBJ whole genome shotgun (WGS) entry which is preliminary data.</text>
</comment>
<evidence type="ECO:0000256" key="3">
    <source>
        <dbReference type="ARBA" id="ARBA00022475"/>
    </source>
</evidence>
<evidence type="ECO:0000259" key="8">
    <source>
        <dbReference type="Pfam" id="PF00892"/>
    </source>
</evidence>
<dbReference type="AlphaFoldDB" id="A0A4R5NL60"/>
<evidence type="ECO:0000256" key="6">
    <source>
        <dbReference type="ARBA" id="ARBA00023136"/>
    </source>
</evidence>
<keyword evidence="10" id="KW-1185">Reference proteome</keyword>
<dbReference type="EMBL" id="PUFO01000070">
    <property type="protein sequence ID" value="TDG75080.1"/>
    <property type="molecule type" value="Genomic_DNA"/>
</dbReference>
<evidence type="ECO:0000256" key="2">
    <source>
        <dbReference type="ARBA" id="ARBA00007362"/>
    </source>
</evidence>
<organism evidence="9 10">
    <name type="scientific">Secundilactobacillus malefermentans</name>
    <dbReference type="NCBI Taxonomy" id="176292"/>
    <lineage>
        <taxon>Bacteria</taxon>
        <taxon>Bacillati</taxon>
        <taxon>Bacillota</taxon>
        <taxon>Bacilli</taxon>
        <taxon>Lactobacillales</taxon>
        <taxon>Lactobacillaceae</taxon>
        <taxon>Secundilactobacillus</taxon>
    </lineage>
</organism>
<dbReference type="SUPFAM" id="SSF103481">
    <property type="entry name" value="Multidrug resistance efflux transporter EmrE"/>
    <property type="match status" value="2"/>
</dbReference>
<feature type="domain" description="EamA" evidence="8">
    <location>
        <begin position="166"/>
        <end position="297"/>
    </location>
</feature>
<reference evidence="9 10" key="1">
    <citation type="journal article" date="2019" name="Appl. Microbiol. Biotechnol.">
        <title>Uncovering carbohydrate metabolism through a genotype-phenotype association study of 56 lactic acid bacteria genomes.</title>
        <authorList>
            <person name="Buron-Moles G."/>
            <person name="Chailyan A."/>
            <person name="Dolejs I."/>
            <person name="Forster J."/>
            <person name="Miks M.H."/>
        </authorList>
    </citation>
    <scope>NUCLEOTIDE SEQUENCE [LARGE SCALE GENOMIC DNA]</scope>
    <source>
        <strain evidence="9 10">ATCC 49373</strain>
    </source>
</reference>
<evidence type="ECO:0000256" key="1">
    <source>
        <dbReference type="ARBA" id="ARBA00004651"/>
    </source>
</evidence>
<dbReference type="RefSeq" id="WP_010619345.1">
    <property type="nucleotide sequence ID" value="NZ_PUFO01000070.1"/>
</dbReference>
<gene>
    <name evidence="9" type="ORF">C5L31_001710</name>
</gene>
<dbReference type="GO" id="GO:0005886">
    <property type="term" value="C:plasma membrane"/>
    <property type="evidence" value="ECO:0007669"/>
    <property type="project" value="UniProtKB-SubCell"/>
</dbReference>
<keyword evidence="3" id="KW-1003">Cell membrane</keyword>
<keyword evidence="5 7" id="KW-1133">Transmembrane helix</keyword>
<evidence type="ECO:0000256" key="4">
    <source>
        <dbReference type="ARBA" id="ARBA00022692"/>
    </source>
</evidence>
<dbReference type="Proteomes" id="UP000294854">
    <property type="component" value="Unassembled WGS sequence"/>
</dbReference>
<evidence type="ECO:0000256" key="7">
    <source>
        <dbReference type="SAM" id="Phobius"/>
    </source>
</evidence>
<dbReference type="Pfam" id="PF00892">
    <property type="entry name" value="EamA"/>
    <property type="match status" value="2"/>
</dbReference>
<keyword evidence="4 7" id="KW-0812">Transmembrane</keyword>
<feature type="transmembrane region" description="Helical" evidence="7">
    <location>
        <begin position="164"/>
        <end position="183"/>
    </location>
</feature>
<dbReference type="PANTHER" id="PTHR32322:SF18">
    <property type="entry name" value="S-ADENOSYLMETHIONINE_S-ADENOSYLHOMOCYSTEINE TRANSPORTER"/>
    <property type="match status" value="1"/>
</dbReference>
<dbReference type="InterPro" id="IPR000620">
    <property type="entry name" value="EamA_dom"/>
</dbReference>
<sequence>MDSHNLPGKNVMKGIFWATVASTMWGISGTVLQFIAQGQAIPAGWLLSIRTIGAGTILLVISFFKYRMGIFDIFKNWHTIGWLLAYAIFGLMGNLLTFYMSVQTGTAAAATILQYLSPLFIVVGSFLFKRIMPLRSDLLAFVISMIGVFLAITKGDISQLSIPMASLFWGIGSGITAAFYVVLPRPIVAHHSPILVLGWGTFIAGILFNLNHPFWMSTPPITGTLVASVLTVIVVGTILPFSLLLYSLNFAPSDVVSIVDAVQPVMTFILSVIFLSLKISFVEVIGSAMVILAIYILQRGRSSLDKEIIK</sequence>
<dbReference type="PANTHER" id="PTHR32322">
    <property type="entry name" value="INNER MEMBRANE TRANSPORTER"/>
    <property type="match status" value="1"/>
</dbReference>
<feature type="transmembrane region" description="Helical" evidence="7">
    <location>
        <begin position="80"/>
        <end position="100"/>
    </location>
</feature>
<evidence type="ECO:0000313" key="9">
    <source>
        <dbReference type="EMBL" id="TDG75080.1"/>
    </source>
</evidence>
<feature type="domain" description="EamA" evidence="8">
    <location>
        <begin position="12"/>
        <end position="152"/>
    </location>
</feature>
<feature type="transmembrane region" description="Helical" evidence="7">
    <location>
        <begin position="268"/>
        <end position="297"/>
    </location>
</feature>